<feature type="transmembrane region" description="Helical" evidence="3">
    <location>
        <begin position="967"/>
        <end position="988"/>
    </location>
</feature>
<dbReference type="Gene3D" id="2.60.40.10">
    <property type="entry name" value="Immunoglobulins"/>
    <property type="match status" value="1"/>
</dbReference>
<organism evidence="5 6">
    <name type="scientific">Candidatus Nomurabacteria bacterium GW2011_GWA2_40_9</name>
    <dbReference type="NCBI Taxonomy" id="1618734"/>
    <lineage>
        <taxon>Bacteria</taxon>
        <taxon>Candidatus Nomuraibacteriota</taxon>
    </lineage>
</organism>
<evidence type="ECO:0000256" key="1">
    <source>
        <dbReference type="ARBA" id="ARBA00022729"/>
    </source>
</evidence>
<dbReference type="InterPro" id="IPR015919">
    <property type="entry name" value="Cadherin-like_sf"/>
</dbReference>
<evidence type="ECO:0000256" key="2">
    <source>
        <dbReference type="ARBA" id="ARBA00023157"/>
    </source>
</evidence>
<dbReference type="GO" id="GO:0016020">
    <property type="term" value="C:membrane"/>
    <property type="evidence" value="ECO:0007669"/>
    <property type="project" value="InterPro"/>
</dbReference>
<feature type="domain" description="LamG-like jellyroll fold" evidence="4">
    <location>
        <begin position="232"/>
        <end position="364"/>
    </location>
</feature>
<gene>
    <name evidence="5" type="ORF">UU24_C0036G0003</name>
</gene>
<dbReference type="Proteomes" id="UP000034749">
    <property type="component" value="Unassembled WGS sequence"/>
</dbReference>
<dbReference type="SUPFAM" id="SSF49899">
    <property type="entry name" value="Concanavalin A-like lectins/glucanases"/>
    <property type="match status" value="1"/>
</dbReference>
<evidence type="ECO:0000256" key="3">
    <source>
        <dbReference type="SAM" id="Phobius"/>
    </source>
</evidence>
<dbReference type="Pfam" id="PF13385">
    <property type="entry name" value="Laminin_G_3"/>
    <property type="match status" value="1"/>
</dbReference>
<keyword evidence="2" id="KW-1015">Disulfide bond</keyword>
<dbReference type="InterPro" id="IPR013320">
    <property type="entry name" value="ConA-like_dom_sf"/>
</dbReference>
<comment type="caution">
    <text evidence="5">The sequence shown here is derived from an EMBL/GenBank/DDBJ whole genome shotgun (WGS) entry which is preliminary data.</text>
</comment>
<name>A0A0G0TN71_9BACT</name>
<dbReference type="AlphaFoldDB" id="A0A0G0TN71"/>
<keyword evidence="3" id="KW-0472">Membrane</keyword>
<keyword evidence="3" id="KW-0812">Transmembrane</keyword>
<dbReference type="EMBL" id="LBZW01000036">
    <property type="protein sequence ID" value="KKR78448.1"/>
    <property type="molecule type" value="Genomic_DNA"/>
</dbReference>
<evidence type="ECO:0000313" key="5">
    <source>
        <dbReference type="EMBL" id="KKR78448.1"/>
    </source>
</evidence>
<sequence length="1101" mass="121906">MRNKPNKIKIEIKNDILYLIFIILIAAMFTFITINKTKTVGKAIATTCPDGNTIFEISALTNAHTGTWDGSAYTNKVCYTASSGHDCTGANAVIRLSAATNAHVEKKELTTAGYSDVCFGDLTCHYYDGSGTCDSGECLATISANTNAHVGDCGAYTKTICCELPTTVVCPNGFCAYYSFDDGTATDNSDGTNDGIINGATLVTGKVGNALNFDGTNDYVGVADSPSLDIRDAFTIESWVLVEAYPDPTNFKMIVEKELSWGFGIADPNDKLYTAINDGTGWSEYFSTFTPGLNKWYHVAVVRKNDNTLTFYVNGTEVGLVSGVKLPVVNNNPVQIGHEPAASWHYYDGAIDELKIYNYVRTPQQICEDADMRWNNNCIEKPIGPTINYIPYVGFDEDTYNDTNDLDVYVSDADNGDSEISWSYSGNTKINVNINAATHVANLTSAANWTGQETIIFTATDPDSLTDSYEVVVTVHPINDPPNMTRLYNLNLIEDKTYIMNLTANISDVDVGDSVDNLIVYENSSHAAVNGKTITFNYLTPINEDVKITVSDYESNVSQVVSVTVAAVNDAPKFSDGDKTKIFKTTQGGSIAYQFSAADEENDPITYSTNNTLISINPSTGALSYTAPATFLGTFYVEIMASDDKGKNYSLVKSITVDNENFAPTITSFTPEDLETELEAGYEYEFKYTANDPDNDPLSTAWYLNGTLKSTNDTFVYFPSDSDIGKHALILTISDGLLNDSLTWNITVIPKNNAPVLKSNIPNLEWKQNNEKENAFDLDDYFYDPDGNQLVYSFIGLKNISVKINFTDNTVSFTPDSDWHGTEYIIFVADDGNLLVYSNNITLTVKPIGAICGDNVKEGTEECDGTDNSACGVYSCKEDCSCYTPGCSANWQCTDWSNCPVNGQQTRTCTDINRCNTQSGKPEETRSCTYTPTCTDNIKNQNEEGIDCGGLCKACTPGLSPLRRFRWVWFALGILLIATLLTVTVYEVHKKAKREKEKKKEKLMKGEYQHKTLEEQKERELQNYMMVCLNRGFDRKVITQKLVDEKWPLDSINRLFDRVNLHIKAERKKPIVSNLIKKEEGIGELKEKAKKREELFKAFEK</sequence>
<dbReference type="SMART" id="SM00560">
    <property type="entry name" value="LamGL"/>
    <property type="match status" value="1"/>
</dbReference>
<evidence type="ECO:0000313" key="6">
    <source>
        <dbReference type="Proteomes" id="UP000034749"/>
    </source>
</evidence>
<dbReference type="SUPFAM" id="SSF49313">
    <property type="entry name" value="Cadherin-like"/>
    <property type="match status" value="1"/>
</dbReference>
<dbReference type="InterPro" id="IPR006558">
    <property type="entry name" value="LamG-like"/>
</dbReference>
<dbReference type="InterPro" id="IPR013783">
    <property type="entry name" value="Ig-like_fold"/>
</dbReference>
<dbReference type="Gene3D" id="2.60.120.200">
    <property type="match status" value="1"/>
</dbReference>
<accession>A0A0G0TN71</accession>
<keyword evidence="3" id="KW-1133">Transmembrane helix</keyword>
<protein>
    <submittedName>
        <fullName evidence="5">Outer membrane adhesin like protein proteiin</fullName>
    </submittedName>
</protein>
<keyword evidence="1" id="KW-0732">Signal</keyword>
<evidence type="ECO:0000259" key="4">
    <source>
        <dbReference type="SMART" id="SM00560"/>
    </source>
</evidence>
<feature type="transmembrane region" description="Helical" evidence="3">
    <location>
        <begin position="16"/>
        <end position="34"/>
    </location>
</feature>
<reference evidence="5 6" key="1">
    <citation type="journal article" date="2015" name="Nature">
        <title>rRNA introns, odd ribosomes, and small enigmatic genomes across a large radiation of phyla.</title>
        <authorList>
            <person name="Brown C.T."/>
            <person name="Hug L.A."/>
            <person name="Thomas B.C."/>
            <person name="Sharon I."/>
            <person name="Castelle C.J."/>
            <person name="Singh A."/>
            <person name="Wilkins M.J."/>
            <person name="Williams K.H."/>
            <person name="Banfield J.F."/>
        </authorList>
    </citation>
    <scope>NUCLEOTIDE SEQUENCE [LARGE SCALE GENOMIC DNA]</scope>
</reference>
<dbReference type="GO" id="GO:0005509">
    <property type="term" value="F:calcium ion binding"/>
    <property type="evidence" value="ECO:0007669"/>
    <property type="project" value="InterPro"/>
</dbReference>
<proteinExistence type="predicted"/>